<accession>A0ABX8JRB9</accession>
<sequence>MIITLDNAYQSELLIVPARNDSGALIGIEIIVNFVGVATNVRMPTELVMPYLTARQEIELFQEKLLLLDSCKLFFIQHQLTAWINITPTVVTWLISEGNGIAICERYPSLEFTVNENYPELNKGKENTSLMNFALRFPLVLANFGAGDASTKAIFDGLFNRVALDKNFIQQHLTDRTFEPFIRAIMMQVSPYCQSVMVAGVDDKETLQRLSGFGFSAMQGSLWPPVSVENITSLVQDNP</sequence>
<proteinExistence type="predicted"/>
<dbReference type="Pfam" id="PF00563">
    <property type="entry name" value="EAL"/>
    <property type="match status" value="1"/>
</dbReference>
<dbReference type="InterPro" id="IPR035919">
    <property type="entry name" value="EAL_sf"/>
</dbReference>
<evidence type="ECO:0000259" key="1">
    <source>
        <dbReference type="Pfam" id="PF00563"/>
    </source>
</evidence>
<dbReference type="EMBL" id="CP076838">
    <property type="protein sequence ID" value="QWW77924.1"/>
    <property type="molecule type" value="Genomic_DNA"/>
</dbReference>
<evidence type="ECO:0000313" key="3">
    <source>
        <dbReference type="Proteomes" id="UP000683497"/>
    </source>
</evidence>
<dbReference type="Gene3D" id="3.20.20.450">
    <property type="entry name" value="EAL domain"/>
    <property type="match status" value="1"/>
</dbReference>
<reference evidence="2 3" key="1">
    <citation type="submission" date="2021-06" db="EMBL/GenBank/DDBJ databases">
        <title>Leclercia pneumoniae sp. nov.</title>
        <authorList>
            <person name="Hoenemann M."/>
            <person name="Viehweger A."/>
            <person name="Dietze N."/>
        </authorList>
    </citation>
    <scope>NUCLEOTIDE SEQUENCE [LARGE SCALE GENOMIC DNA]</scope>
    <source>
        <strain evidence="3">49125</strain>
    </source>
</reference>
<dbReference type="Proteomes" id="UP000683497">
    <property type="component" value="Chromosome"/>
</dbReference>
<dbReference type="InterPro" id="IPR001633">
    <property type="entry name" value="EAL_dom"/>
</dbReference>
<feature type="domain" description="EAL" evidence="1">
    <location>
        <begin position="129"/>
        <end position="223"/>
    </location>
</feature>
<keyword evidence="3" id="KW-1185">Reference proteome</keyword>
<dbReference type="RefSeq" id="WP_046885915.1">
    <property type="nucleotide sequence ID" value="NZ_CP071383.1"/>
</dbReference>
<organism evidence="2 3">
    <name type="scientific">Leclercia pneumoniae</name>
    <dbReference type="NCBI Taxonomy" id="2815358"/>
    <lineage>
        <taxon>Bacteria</taxon>
        <taxon>Pseudomonadati</taxon>
        <taxon>Pseudomonadota</taxon>
        <taxon>Gammaproteobacteria</taxon>
        <taxon>Enterobacterales</taxon>
        <taxon>Enterobacteriaceae</taxon>
        <taxon>Leclercia</taxon>
    </lineage>
</organism>
<gene>
    <name evidence="2" type="ORF">KQ929_11580</name>
</gene>
<name>A0ABX8JRB9_9ENTR</name>
<protein>
    <submittedName>
        <fullName evidence="2">EAL domain-containing protein</fullName>
    </submittedName>
</protein>
<dbReference type="SUPFAM" id="SSF141868">
    <property type="entry name" value="EAL domain-like"/>
    <property type="match status" value="1"/>
</dbReference>
<evidence type="ECO:0000313" key="2">
    <source>
        <dbReference type="EMBL" id="QWW77924.1"/>
    </source>
</evidence>